<dbReference type="GO" id="GO:0006508">
    <property type="term" value="P:proteolysis"/>
    <property type="evidence" value="ECO:0007669"/>
    <property type="project" value="UniProtKB-KW"/>
</dbReference>
<dbReference type="InterPro" id="IPR045175">
    <property type="entry name" value="M28_fam"/>
</dbReference>
<name>A0A0E9ML92_9SPHN</name>
<dbReference type="Gene3D" id="3.40.630.10">
    <property type="entry name" value="Zn peptidases"/>
    <property type="match status" value="1"/>
</dbReference>
<reference evidence="9 10" key="1">
    <citation type="submission" date="2015-04" db="EMBL/GenBank/DDBJ databases">
        <title>Whole genome shotgun sequence of Sphingomonas changbaiensis NBRC 104936.</title>
        <authorList>
            <person name="Katano-Makiyama Y."/>
            <person name="Hosoyama A."/>
            <person name="Hashimoto M."/>
            <person name="Noguchi M."/>
            <person name="Tsuchikane K."/>
            <person name="Ohji S."/>
            <person name="Yamazoe A."/>
            <person name="Ichikawa N."/>
            <person name="Kimura A."/>
            <person name="Fujita N."/>
        </authorList>
    </citation>
    <scope>NUCLEOTIDE SEQUENCE [LARGE SCALE GENOMIC DNA]</scope>
    <source>
        <strain evidence="9 10">NBRC 104936</strain>
    </source>
</reference>
<proteinExistence type="predicted"/>
<dbReference type="GO" id="GO:0008235">
    <property type="term" value="F:metalloexopeptidase activity"/>
    <property type="evidence" value="ECO:0007669"/>
    <property type="project" value="InterPro"/>
</dbReference>
<feature type="signal peptide" evidence="7">
    <location>
        <begin position="1"/>
        <end position="22"/>
    </location>
</feature>
<keyword evidence="6" id="KW-0862">Zinc</keyword>
<keyword evidence="1" id="KW-0031">Aminopeptidase</keyword>
<evidence type="ECO:0000256" key="2">
    <source>
        <dbReference type="ARBA" id="ARBA00022670"/>
    </source>
</evidence>
<evidence type="ECO:0000256" key="5">
    <source>
        <dbReference type="ARBA" id="ARBA00022801"/>
    </source>
</evidence>
<keyword evidence="10" id="KW-1185">Reference proteome</keyword>
<dbReference type="Gene3D" id="3.50.30.30">
    <property type="match status" value="1"/>
</dbReference>
<evidence type="ECO:0000256" key="1">
    <source>
        <dbReference type="ARBA" id="ARBA00022438"/>
    </source>
</evidence>
<gene>
    <name evidence="9" type="ORF">SCH01S_01_00430</name>
</gene>
<feature type="domain" description="Peptidase M28" evidence="8">
    <location>
        <begin position="303"/>
        <end position="507"/>
    </location>
</feature>
<dbReference type="STRING" id="1219043.SCH01S_01_00430"/>
<comment type="caution">
    <text evidence="9">The sequence shown here is derived from an EMBL/GenBank/DDBJ whole genome shotgun (WGS) entry which is preliminary data.</text>
</comment>
<dbReference type="SUPFAM" id="SSF53187">
    <property type="entry name" value="Zn-dependent exopeptidases"/>
    <property type="match status" value="1"/>
</dbReference>
<protein>
    <submittedName>
        <fullName evidence="9">Peptidase M28 family protein</fullName>
    </submittedName>
</protein>
<dbReference type="InterPro" id="IPR007484">
    <property type="entry name" value="Peptidase_M28"/>
</dbReference>
<dbReference type="GO" id="GO:0004177">
    <property type="term" value="F:aminopeptidase activity"/>
    <property type="evidence" value="ECO:0007669"/>
    <property type="project" value="UniProtKB-KW"/>
</dbReference>
<sequence>MTMSMKVLPVAGLCVAVSTALAAATPATQPIDPAHLSETTRVLASEPFQGRAPGTPGEQKTIAYLIDRFKEVGLSPAGDDGGWTQRVPLVHTRLGAGGTMTVDAGGAALPLEQKRQVYVNTVRPVDRVSIANAPMVFVGYGVTAPERQWDDFKGVDLHGKVAVFLVNDPDFEAKPGEPSYGRFGGKAMTYYGRWTYKYEEAARRGAVAALIVHDTPGAGYGWNTVIAPGGENYDIVRTGPVQPVLLQGWIEGDAARDLFRRAGLDLDKLRVEARSPNFKPVALAGETFSADLPVSAEQVQSYNVLGKIAGAKRPDETVMYGAHWDAYGIGTPDAQGRTIRPGAADDAIGVAGLIEIARAFASGPKPDRTVVFAAWTAEERGLLGSETYAVHPLFPLEKTVANLTMDILQTAGPAHDVVLVGPGQSSLEDDLARAAQTQGRTITPETLPERGLFYRADHFSLARRGVPTLLLMGIAGPHDLVTGGRAAGQKWLESYMACYHQTCDTWSPAFDFRGAAQDVELLLDIGRKLAFSDQWPEWRPTSEFRAIRGRSSAERR</sequence>
<evidence type="ECO:0000313" key="10">
    <source>
        <dbReference type="Proteomes" id="UP000033202"/>
    </source>
</evidence>
<evidence type="ECO:0000256" key="6">
    <source>
        <dbReference type="ARBA" id="ARBA00022833"/>
    </source>
</evidence>
<accession>A0A0E9ML92</accession>
<organism evidence="9 10">
    <name type="scientific">Sphingomonas changbaiensis NBRC 104936</name>
    <dbReference type="NCBI Taxonomy" id="1219043"/>
    <lineage>
        <taxon>Bacteria</taxon>
        <taxon>Pseudomonadati</taxon>
        <taxon>Pseudomonadota</taxon>
        <taxon>Alphaproteobacteria</taxon>
        <taxon>Sphingomonadales</taxon>
        <taxon>Sphingomonadaceae</taxon>
        <taxon>Sphingomonas</taxon>
    </lineage>
</organism>
<keyword evidence="4 7" id="KW-0732">Signal</keyword>
<dbReference type="PANTHER" id="PTHR12147">
    <property type="entry name" value="METALLOPEPTIDASE M28 FAMILY MEMBER"/>
    <property type="match status" value="1"/>
</dbReference>
<evidence type="ECO:0000313" key="9">
    <source>
        <dbReference type="EMBL" id="GAO37880.1"/>
    </source>
</evidence>
<evidence type="ECO:0000256" key="7">
    <source>
        <dbReference type="SAM" id="SignalP"/>
    </source>
</evidence>
<dbReference type="AlphaFoldDB" id="A0A0E9ML92"/>
<dbReference type="PANTHER" id="PTHR12147:SF56">
    <property type="entry name" value="AMINOPEPTIDASE YDR415C-RELATED"/>
    <property type="match status" value="1"/>
</dbReference>
<dbReference type="Proteomes" id="UP000033202">
    <property type="component" value="Unassembled WGS sequence"/>
</dbReference>
<dbReference type="SUPFAM" id="SSF52025">
    <property type="entry name" value="PA domain"/>
    <property type="match status" value="1"/>
</dbReference>
<evidence type="ECO:0000256" key="3">
    <source>
        <dbReference type="ARBA" id="ARBA00022723"/>
    </source>
</evidence>
<dbReference type="Pfam" id="PF04389">
    <property type="entry name" value="Peptidase_M28"/>
    <property type="match status" value="1"/>
</dbReference>
<keyword evidence="5" id="KW-0378">Hydrolase</keyword>
<dbReference type="CDD" id="cd04821">
    <property type="entry name" value="PA_M28_1_2"/>
    <property type="match status" value="1"/>
</dbReference>
<feature type="chain" id="PRO_5002429137" evidence="7">
    <location>
        <begin position="23"/>
        <end position="556"/>
    </location>
</feature>
<evidence type="ECO:0000256" key="4">
    <source>
        <dbReference type="ARBA" id="ARBA00022729"/>
    </source>
</evidence>
<keyword evidence="3" id="KW-0479">Metal-binding</keyword>
<dbReference type="CDD" id="cd05660">
    <property type="entry name" value="M28_like_PA"/>
    <property type="match status" value="1"/>
</dbReference>
<dbReference type="EMBL" id="BBWU01000001">
    <property type="protein sequence ID" value="GAO37880.1"/>
    <property type="molecule type" value="Genomic_DNA"/>
</dbReference>
<evidence type="ECO:0000259" key="8">
    <source>
        <dbReference type="Pfam" id="PF04389"/>
    </source>
</evidence>
<dbReference type="InterPro" id="IPR046450">
    <property type="entry name" value="PA_dom_sf"/>
</dbReference>
<dbReference type="GO" id="GO:0046872">
    <property type="term" value="F:metal ion binding"/>
    <property type="evidence" value="ECO:0007669"/>
    <property type="project" value="UniProtKB-KW"/>
</dbReference>
<keyword evidence="2" id="KW-0645">Protease</keyword>